<name>A0A7J9BJ82_GOSGO</name>
<protein>
    <submittedName>
        <fullName evidence="2">Uncharacterized protein</fullName>
    </submittedName>
</protein>
<keyword evidence="3" id="KW-1185">Reference proteome</keyword>
<feature type="region of interest" description="Disordered" evidence="1">
    <location>
        <begin position="86"/>
        <end position="107"/>
    </location>
</feature>
<evidence type="ECO:0000256" key="1">
    <source>
        <dbReference type="SAM" id="MobiDB-lite"/>
    </source>
</evidence>
<organism evidence="2 3">
    <name type="scientific">Gossypium gossypioides</name>
    <name type="common">Mexican cotton</name>
    <name type="synonym">Selera gossypioides</name>
    <dbReference type="NCBI Taxonomy" id="34282"/>
    <lineage>
        <taxon>Eukaryota</taxon>
        <taxon>Viridiplantae</taxon>
        <taxon>Streptophyta</taxon>
        <taxon>Embryophyta</taxon>
        <taxon>Tracheophyta</taxon>
        <taxon>Spermatophyta</taxon>
        <taxon>Magnoliopsida</taxon>
        <taxon>eudicotyledons</taxon>
        <taxon>Gunneridae</taxon>
        <taxon>Pentapetalae</taxon>
        <taxon>rosids</taxon>
        <taxon>malvids</taxon>
        <taxon>Malvales</taxon>
        <taxon>Malvaceae</taxon>
        <taxon>Malvoideae</taxon>
        <taxon>Gossypium</taxon>
    </lineage>
</organism>
<reference evidence="2 3" key="1">
    <citation type="journal article" date="2019" name="Genome Biol. Evol.">
        <title>Insights into the evolution of the New World diploid cottons (Gossypium, subgenus Houzingenia) based on genome sequencing.</title>
        <authorList>
            <person name="Grover C.E."/>
            <person name="Arick M.A. 2nd"/>
            <person name="Thrash A."/>
            <person name="Conover J.L."/>
            <person name="Sanders W.S."/>
            <person name="Peterson D.G."/>
            <person name="Frelichowski J.E."/>
            <person name="Scheffler J.A."/>
            <person name="Scheffler B.E."/>
            <person name="Wendel J.F."/>
        </authorList>
    </citation>
    <scope>NUCLEOTIDE SEQUENCE [LARGE SCALE GENOMIC DNA]</scope>
    <source>
        <strain evidence="2">5</strain>
        <tissue evidence="2">Leaf</tissue>
    </source>
</reference>
<dbReference type="Proteomes" id="UP000593579">
    <property type="component" value="Unassembled WGS sequence"/>
</dbReference>
<evidence type="ECO:0000313" key="3">
    <source>
        <dbReference type="Proteomes" id="UP000593579"/>
    </source>
</evidence>
<proteinExistence type="predicted"/>
<gene>
    <name evidence="2" type="ORF">Gogos_009808</name>
</gene>
<accession>A0A7J9BJ82</accession>
<comment type="caution">
    <text evidence="2">The sequence shown here is derived from an EMBL/GenBank/DDBJ whole genome shotgun (WGS) entry which is preliminary data.</text>
</comment>
<evidence type="ECO:0000313" key="2">
    <source>
        <dbReference type="EMBL" id="MBA0736240.1"/>
    </source>
</evidence>
<dbReference type="AlphaFoldDB" id="A0A7J9BJ82"/>
<dbReference type="EMBL" id="JABEZY010000004">
    <property type="protein sequence ID" value="MBA0736240.1"/>
    <property type="molecule type" value="Genomic_DNA"/>
</dbReference>
<sequence>MEEDLANLHIIDDEEDAFKEAAAIVEEDYKFCVVGRCLTDNAVHVRIDSSCVTFGWDASLLASMKRRMAGLSRWLREPDGSIISKVEKESGVSRSNSRDDGNHGRFLRDGLVIPSQKLKS</sequence>